<dbReference type="AlphaFoldDB" id="A0AAP0PFR8"/>
<sequence length="109" mass="12084">MIARCDNLSRVSNLKSSLHKPNKDTAVFSLALSAERPRLPLLSEIYITMMAAKNMGAWIKSRRKNNPDLSINLDNTIVDTTASHRKAMAKAPNAVVQICVIAMIQIDHL</sequence>
<proteinExistence type="predicted"/>
<evidence type="ECO:0000313" key="2">
    <source>
        <dbReference type="Proteomes" id="UP001419268"/>
    </source>
</evidence>
<accession>A0AAP0PFR8</accession>
<dbReference type="Proteomes" id="UP001419268">
    <property type="component" value="Unassembled WGS sequence"/>
</dbReference>
<name>A0AAP0PFR8_9MAGN</name>
<keyword evidence="2" id="KW-1185">Reference proteome</keyword>
<gene>
    <name evidence="1" type="ORF">Scep_010900</name>
</gene>
<organism evidence="1 2">
    <name type="scientific">Stephania cephalantha</name>
    <dbReference type="NCBI Taxonomy" id="152367"/>
    <lineage>
        <taxon>Eukaryota</taxon>
        <taxon>Viridiplantae</taxon>
        <taxon>Streptophyta</taxon>
        <taxon>Embryophyta</taxon>
        <taxon>Tracheophyta</taxon>
        <taxon>Spermatophyta</taxon>
        <taxon>Magnoliopsida</taxon>
        <taxon>Ranunculales</taxon>
        <taxon>Menispermaceae</taxon>
        <taxon>Menispermoideae</taxon>
        <taxon>Cissampelideae</taxon>
        <taxon>Stephania</taxon>
    </lineage>
</organism>
<comment type="caution">
    <text evidence="1">The sequence shown here is derived from an EMBL/GenBank/DDBJ whole genome shotgun (WGS) entry which is preliminary data.</text>
</comment>
<reference evidence="1 2" key="1">
    <citation type="submission" date="2024-01" db="EMBL/GenBank/DDBJ databases">
        <title>Genome assemblies of Stephania.</title>
        <authorList>
            <person name="Yang L."/>
        </authorList>
    </citation>
    <scope>NUCLEOTIDE SEQUENCE [LARGE SCALE GENOMIC DNA]</scope>
    <source>
        <strain evidence="1">JXDWG</strain>
        <tissue evidence="1">Leaf</tissue>
    </source>
</reference>
<dbReference type="EMBL" id="JBBNAG010000004">
    <property type="protein sequence ID" value="KAK9141219.1"/>
    <property type="molecule type" value="Genomic_DNA"/>
</dbReference>
<protein>
    <submittedName>
        <fullName evidence="1">Uncharacterized protein</fullName>
    </submittedName>
</protein>
<evidence type="ECO:0000313" key="1">
    <source>
        <dbReference type="EMBL" id="KAK9141219.1"/>
    </source>
</evidence>